<dbReference type="SUPFAM" id="SSF49562">
    <property type="entry name" value="C2 domain (Calcium/lipid-binding domain, CaLB)"/>
    <property type="match status" value="1"/>
</dbReference>
<protein>
    <recommendedName>
        <fullName evidence="1">C2 domain-containing protein</fullName>
    </recommendedName>
</protein>
<dbReference type="AlphaFoldDB" id="A0A9W7AS01"/>
<proteinExistence type="predicted"/>
<dbReference type="InterPro" id="IPR000008">
    <property type="entry name" value="C2_dom"/>
</dbReference>
<accession>A0A9W7AS01</accession>
<evidence type="ECO:0000259" key="1">
    <source>
        <dbReference type="PROSITE" id="PS50004"/>
    </source>
</evidence>
<dbReference type="InterPro" id="IPR035892">
    <property type="entry name" value="C2_domain_sf"/>
</dbReference>
<comment type="caution">
    <text evidence="2">The sequence shown here is derived from an EMBL/GenBank/DDBJ whole genome shotgun (WGS) entry which is preliminary data.</text>
</comment>
<feature type="domain" description="C2" evidence="1">
    <location>
        <begin position="1"/>
        <end position="96"/>
    </location>
</feature>
<gene>
    <name evidence="2" type="ORF">TrLO_g1027</name>
</gene>
<dbReference type="EMBL" id="BRXW01000763">
    <property type="protein sequence ID" value="GMH76451.1"/>
    <property type="molecule type" value="Genomic_DNA"/>
</dbReference>
<name>A0A9W7AS01_9STRA</name>
<reference evidence="3" key="1">
    <citation type="journal article" date="2023" name="Commun. Biol.">
        <title>Genome analysis of Parmales, the sister group of diatoms, reveals the evolutionary specialization of diatoms from phago-mixotrophs to photoautotrophs.</title>
        <authorList>
            <person name="Ban H."/>
            <person name="Sato S."/>
            <person name="Yoshikawa S."/>
            <person name="Yamada K."/>
            <person name="Nakamura Y."/>
            <person name="Ichinomiya M."/>
            <person name="Sato N."/>
            <person name="Blanc-Mathieu R."/>
            <person name="Endo H."/>
            <person name="Kuwata A."/>
            <person name="Ogata H."/>
        </authorList>
    </citation>
    <scope>NUCLEOTIDE SEQUENCE [LARGE SCALE GENOMIC DNA]</scope>
    <source>
        <strain evidence="3">NIES 3700</strain>
    </source>
</reference>
<dbReference type="Gene3D" id="2.30.30.140">
    <property type="match status" value="1"/>
</dbReference>
<feature type="non-terminal residue" evidence="2">
    <location>
        <position position="158"/>
    </location>
</feature>
<dbReference type="OrthoDB" id="10560390at2759"/>
<sequence>IEGRQLTATGRTTFVECSIHGLGRSRPQRSTPVDETTNPTFNANFSFTSVTSSNSRDAELIVKVMEEDRDRDHEVAYVSIPLEKFGDGVERKTFRLDGGGAVRITADFNEGRRNRDDTETDTNDNQKLEVDMKVEARYRGKSKYYTGIISRVRLNGTV</sequence>
<dbReference type="PROSITE" id="PS50004">
    <property type="entry name" value="C2"/>
    <property type="match status" value="1"/>
</dbReference>
<dbReference type="Pfam" id="PF00168">
    <property type="entry name" value="C2"/>
    <property type="match status" value="1"/>
</dbReference>
<feature type="non-terminal residue" evidence="2">
    <location>
        <position position="1"/>
    </location>
</feature>
<organism evidence="2 3">
    <name type="scientific">Triparma laevis f. longispina</name>
    <dbReference type="NCBI Taxonomy" id="1714387"/>
    <lineage>
        <taxon>Eukaryota</taxon>
        <taxon>Sar</taxon>
        <taxon>Stramenopiles</taxon>
        <taxon>Ochrophyta</taxon>
        <taxon>Bolidophyceae</taxon>
        <taxon>Parmales</taxon>
        <taxon>Triparmaceae</taxon>
        <taxon>Triparma</taxon>
    </lineage>
</organism>
<keyword evidence="3" id="KW-1185">Reference proteome</keyword>
<dbReference type="Proteomes" id="UP001165122">
    <property type="component" value="Unassembled WGS sequence"/>
</dbReference>
<evidence type="ECO:0000313" key="2">
    <source>
        <dbReference type="EMBL" id="GMH76451.1"/>
    </source>
</evidence>
<evidence type="ECO:0000313" key="3">
    <source>
        <dbReference type="Proteomes" id="UP001165122"/>
    </source>
</evidence>
<dbReference type="Gene3D" id="2.60.40.150">
    <property type="entry name" value="C2 domain"/>
    <property type="match status" value="1"/>
</dbReference>
<dbReference type="CDD" id="cd00030">
    <property type="entry name" value="C2"/>
    <property type="match status" value="1"/>
</dbReference>